<accession>A0A8J8NT79</accession>
<dbReference type="PANTHER" id="PTHR43712">
    <property type="entry name" value="PUTATIVE (AFU_ORTHOLOGUE AFUA_4G14580)-RELATED"/>
    <property type="match status" value="1"/>
</dbReference>
<dbReference type="Proteomes" id="UP000785679">
    <property type="component" value="Unassembled WGS sequence"/>
</dbReference>
<comment type="caution">
    <text evidence="7">The sequence shown here is derived from an EMBL/GenBank/DDBJ whole genome shotgun (WGS) entry which is preliminary data.</text>
</comment>
<dbReference type="GO" id="GO:0032259">
    <property type="term" value="P:methylation"/>
    <property type="evidence" value="ECO:0007669"/>
    <property type="project" value="UniProtKB-KW"/>
</dbReference>
<dbReference type="InterPro" id="IPR029063">
    <property type="entry name" value="SAM-dependent_MTases_sf"/>
</dbReference>
<dbReference type="InterPro" id="IPR016461">
    <property type="entry name" value="COMT-like"/>
</dbReference>
<sequence length="338" mass="38101">MALFKPLSDIGHGLWKAQIFTSALDLKIFDFLGNGEKSEDEILESCGIKNHRGRDFLNSLVAMDLLNKDPASGKYSNSESTQMFLVQSSPDYTGLFFQFRGRVEGNDFAHLTQVLKGENVKNKLTDFNAAYDADPNTPKFFGDYMKSCITFVSQLLPQRLDQFWKSVTTFTDIGGGTGYATIELCKAQTHLIGTNTDLGQCKPVYDEYTSALDESVKSRVNFKSLDFFKEEFPKGQDVIMMGNVIHDWSDEVKFMLIKKAHDALESGKHILIYDFLIDEKNPKNTLDNFLISVHMQTIATGNQFTSEEITKYLTDAGFKDIQIVKLDYNESAIIGTKI</sequence>
<keyword evidence="3" id="KW-0949">S-adenosyl-L-methionine</keyword>
<evidence type="ECO:0008006" key="9">
    <source>
        <dbReference type="Google" id="ProtNLM"/>
    </source>
</evidence>
<dbReference type="SUPFAM" id="SSF46785">
    <property type="entry name" value="Winged helix' DNA-binding domain"/>
    <property type="match status" value="1"/>
</dbReference>
<dbReference type="OrthoDB" id="1606438at2759"/>
<evidence type="ECO:0000256" key="1">
    <source>
        <dbReference type="ARBA" id="ARBA00022603"/>
    </source>
</evidence>
<dbReference type="AlphaFoldDB" id="A0A8J8NT79"/>
<dbReference type="GO" id="GO:0008171">
    <property type="term" value="F:O-methyltransferase activity"/>
    <property type="evidence" value="ECO:0007669"/>
    <property type="project" value="InterPro"/>
</dbReference>
<dbReference type="Pfam" id="PF00891">
    <property type="entry name" value="Methyltransf_2"/>
    <property type="match status" value="1"/>
</dbReference>
<dbReference type="Pfam" id="PF08100">
    <property type="entry name" value="Dimerisation"/>
    <property type="match status" value="1"/>
</dbReference>
<evidence type="ECO:0000313" key="8">
    <source>
        <dbReference type="Proteomes" id="UP000785679"/>
    </source>
</evidence>
<evidence type="ECO:0000313" key="7">
    <source>
        <dbReference type="EMBL" id="TNV79691.1"/>
    </source>
</evidence>
<reference evidence="7" key="1">
    <citation type="submission" date="2019-06" db="EMBL/GenBank/DDBJ databases">
        <authorList>
            <person name="Zheng W."/>
        </authorList>
    </citation>
    <scope>NUCLEOTIDE SEQUENCE</scope>
    <source>
        <strain evidence="7">QDHG01</strain>
    </source>
</reference>
<keyword evidence="2" id="KW-0808">Transferase</keyword>
<dbReference type="InterPro" id="IPR012967">
    <property type="entry name" value="COMT_dimerisation"/>
</dbReference>
<evidence type="ECO:0000256" key="3">
    <source>
        <dbReference type="ARBA" id="ARBA00022691"/>
    </source>
</evidence>
<evidence type="ECO:0000259" key="5">
    <source>
        <dbReference type="Pfam" id="PF00891"/>
    </source>
</evidence>
<feature type="active site" description="Proton acceptor" evidence="4">
    <location>
        <position position="246"/>
    </location>
</feature>
<feature type="domain" description="O-methyltransferase C-terminal" evidence="5">
    <location>
        <begin position="127"/>
        <end position="319"/>
    </location>
</feature>
<name>A0A8J8NT79_HALGN</name>
<feature type="domain" description="O-methyltransferase dimerisation" evidence="6">
    <location>
        <begin position="12"/>
        <end position="86"/>
    </location>
</feature>
<gene>
    <name evidence="7" type="ORF">FGO68_gene15830</name>
</gene>
<dbReference type="Gene3D" id="3.40.50.150">
    <property type="entry name" value="Vaccinia Virus protein VP39"/>
    <property type="match status" value="1"/>
</dbReference>
<dbReference type="InterPro" id="IPR036388">
    <property type="entry name" value="WH-like_DNA-bd_sf"/>
</dbReference>
<dbReference type="Gene3D" id="1.10.10.10">
    <property type="entry name" value="Winged helix-like DNA-binding domain superfamily/Winged helix DNA-binding domain"/>
    <property type="match status" value="1"/>
</dbReference>
<evidence type="ECO:0000256" key="2">
    <source>
        <dbReference type="ARBA" id="ARBA00022679"/>
    </source>
</evidence>
<dbReference type="CDD" id="cd02440">
    <property type="entry name" value="AdoMet_MTases"/>
    <property type="match status" value="1"/>
</dbReference>
<keyword evidence="1" id="KW-0489">Methyltransferase</keyword>
<dbReference type="EMBL" id="RRYP01008555">
    <property type="protein sequence ID" value="TNV79691.1"/>
    <property type="molecule type" value="Genomic_DNA"/>
</dbReference>
<dbReference type="PIRSF" id="PIRSF005739">
    <property type="entry name" value="O-mtase"/>
    <property type="match status" value="1"/>
</dbReference>
<protein>
    <recommendedName>
        <fullName evidence="9">Methyltransferase</fullName>
    </recommendedName>
</protein>
<dbReference type="InterPro" id="IPR036390">
    <property type="entry name" value="WH_DNA-bd_sf"/>
</dbReference>
<dbReference type="InterPro" id="IPR001077">
    <property type="entry name" value="COMT_C"/>
</dbReference>
<dbReference type="PANTHER" id="PTHR43712:SF2">
    <property type="entry name" value="O-METHYLTRANSFERASE CICE"/>
    <property type="match status" value="1"/>
</dbReference>
<proteinExistence type="predicted"/>
<evidence type="ECO:0000259" key="6">
    <source>
        <dbReference type="Pfam" id="PF08100"/>
    </source>
</evidence>
<keyword evidence="8" id="KW-1185">Reference proteome</keyword>
<dbReference type="SUPFAM" id="SSF53335">
    <property type="entry name" value="S-adenosyl-L-methionine-dependent methyltransferases"/>
    <property type="match status" value="1"/>
</dbReference>
<dbReference type="GO" id="GO:0046983">
    <property type="term" value="F:protein dimerization activity"/>
    <property type="evidence" value="ECO:0007669"/>
    <property type="project" value="InterPro"/>
</dbReference>
<dbReference type="PROSITE" id="PS51683">
    <property type="entry name" value="SAM_OMT_II"/>
    <property type="match status" value="1"/>
</dbReference>
<organism evidence="7 8">
    <name type="scientific">Halteria grandinella</name>
    <dbReference type="NCBI Taxonomy" id="5974"/>
    <lineage>
        <taxon>Eukaryota</taxon>
        <taxon>Sar</taxon>
        <taxon>Alveolata</taxon>
        <taxon>Ciliophora</taxon>
        <taxon>Intramacronucleata</taxon>
        <taxon>Spirotrichea</taxon>
        <taxon>Stichotrichia</taxon>
        <taxon>Sporadotrichida</taxon>
        <taxon>Halteriidae</taxon>
        <taxon>Halteria</taxon>
    </lineage>
</organism>
<evidence type="ECO:0000256" key="4">
    <source>
        <dbReference type="PIRSR" id="PIRSR005739-1"/>
    </source>
</evidence>